<feature type="binding site" evidence="5">
    <location>
        <position position="10"/>
    </location>
    <ligand>
        <name>Zn(2+)</name>
        <dbReference type="ChEBI" id="CHEBI:29105"/>
    </ligand>
</feature>
<feature type="compositionally biased region" description="Low complexity" evidence="6">
    <location>
        <begin position="341"/>
        <end position="351"/>
    </location>
</feature>
<evidence type="ECO:0000256" key="4">
    <source>
        <dbReference type="ARBA" id="ARBA00022833"/>
    </source>
</evidence>
<keyword evidence="1 5" id="KW-0479">Metal-binding</keyword>
<dbReference type="PROSITE" id="PS51915">
    <property type="entry name" value="ZAD"/>
    <property type="match status" value="1"/>
</dbReference>
<keyword evidence="2" id="KW-0677">Repeat</keyword>
<dbReference type="AlphaFoldDB" id="A0A6J1S9D7"/>
<feature type="compositionally biased region" description="Basic and acidic residues" evidence="6">
    <location>
        <begin position="216"/>
        <end position="247"/>
    </location>
</feature>
<feature type="binding site" evidence="5">
    <location>
        <position position="7"/>
    </location>
    <ligand>
        <name>Zn(2+)</name>
        <dbReference type="ChEBI" id="CHEBI:29105"/>
    </ligand>
</feature>
<evidence type="ECO:0000256" key="6">
    <source>
        <dbReference type="SAM" id="MobiDB-lite"/>
    </source>
</evidence>
<dbReference type="GO" id="GO:0000981">
    <property type="term" value="F:DNA-binding transcription factor activity, RNA polymerase II-specific"/>
    <property type="evidence" value="ECO:0007669"/>
    <property type="project" value="TreeGrafter"/>
</dbReference>
<feature type="region of interest" description="Disordered" evidence="6">
    <location>
        <begin position="188"/>
        <end position="362"/>
    </location>
</feature>
<dbReference type="OrthoDB" id="5860767at2759"/>
<feature type="compositionally biased region" description="Low complexity" evidence="6">
    <location>
        <begin position="251"/>
        <end position="261"/>
    </location>
</feature>
<dbReference type="Gene3D" id="3.40.1800.20">
    <property type="match status" value="1"/>
</dbReference>
<evidence type="ECO:0000313" key="8">
    <source>
        <dbReference type="Proteomes" id="UP000504606"/>
    </source>
</evidence>
<dbReference type="SMART" id="SM00868">
    <property type="entry name" value="zf-AD"/>
    <property type="match status" value="1"/>
</dbReference>
<reference evidence="9 10" key="1">
    <citation type="submission" date="2025-04" db="UniProtKB">
        <authorList>
            <consortium name="RefSeq"/>
        </authorList>
    </citation>
    <scope>IDENTIFICATION</scope>
    <source>
        <tissue evidence="9 10">Whole organism</tissue>
    </source>
</reference>
<dbReference type="SMART" id="SM00355">
    <property type="entry name" value="ZnF_C2H2"/>
    <property type="match status" value="4"/>
</dbReference>
<dbReference type="GO" id="GO:0008270">
    <property type="term" value="F:zinc ion binding"/>
    <property type="evidence" value="ECO:0007669"/>
    <property type="project" value="UniProtKB-UniRule"/>
</dbReference>
<evidence type="ECO:0000313" key="9">
    <source>
        <dbReference type="RefSeq" id="XP_026275308.1"/>
    </source>
</evidence>
<feature type="compositionally biased region" description="Basic residues" evidence="6">
    <location>
        <begin position="263"/>
        <end position="283"/>
    </location>
</feature>
<evidence type="ECO:0000256" key="2">
    <source>
        <dbReference type="ARBA" id="ARBA00022737"/>
    </source>
</evidence>
<dbReference type="RefSeq" id="XP_026275316.1">
    <property type="nucleotide sequence ID" value="XM_026419531.2"/>
</dbReference>
<accession>A0A6J1S9D7</accession>
<proteinExistence type="predicted"/>
<dbReference type="PANTHER" id="PTHR24409">
    <property type="entry name" value="ZINC FINGER PROTEIN 142"/>
    <property type="match status" value="1"/>
</dbReference>
<feature type="compositionally biased region" description="Acidic residues" evidence="6">
    <location>
        <begin position="316"/>
        <end position="331"/>
    </location>
</feature>
<gene>
    <name evidence="9 10" type="primary">LOC113204355</name>
</gene>
<dbReference type="Proteomes" id="UP000504606">
    <property type="component" value="Unplaced"/>
</dbReference>
<dbReference type="RefSeq" id="XP_026275308.1">
    <property type="nucleotide sequence ID" value="XM_026419523.2"/>
</dbReference>
<protein>
    <submittedName>
        <fullName evidence="9 10">Zinc finger protein 423-like</fullName>
    </submittedName>
</protein>
<feature type="binding site" evidence="5">
    <location>
        <position position="53"/>
    </location>
    <ligand>
        <name>Zn(2+)</name>
        <dbReference type="ChEBI" id="CHEBI:29105"/>
    </ligand>
</feature>
<dbReference type="SUPFAM" id="SSF57667">
    <property type="entry name" value="beta-beta-alpha zinc fingers"/>
    <property type="match status" value="1"/>
</dbReference>
<feature type="domain" description="ZAD" evidence="7">
    <location>
        <begin position="5"/>
        <end position="77"/>
    </location>
</feature>
<evidence type="ECO:0000259" key="7">
    <source>
        <dbReference type="PROSITE" id="PS51915"/>
    </source>
</evidence>
<keyword evidence="8" id="KW-1185">Reference proteome</keyword>
<dbReference type="SUPFAM" id="SSF57716">
    <property type="entry name" value="Glucocorticoid receptor-like (DNA-binding domain)"/>
    <property type="match status" value="1"/>
</dbReference>
<dbReference type="InterPro" id="IPR013087">
    <property type="entry name" value="Znf_C2H2_type"/>
</dbReference>
<evidence type="ECO:0000256" key="5">
    <source>
        <dbReference type="PROSITE-ProRule" id="PRU01263"/>
    </source>
</evidence>
<name>A0A6J1S9D7_FRAOC</name>
<dbReference type="Pfam" id="PF07776">
    <property type="entry name" value="zf-AD"/>
    <property type="match status" value="1"/>
</dbReference>
<dbReference type="GO" id="GO:0000977">
    <property type="term" value="F:RNA polymerase II transcription regulatory region sequence-specific DNA binding"/>
    <property type="evidence" value="ECO:0007669"/>
    <property type="project" value="TreeGrafter"/>
</dbReference>
<organism evidence="8 10">
    <name type="scientific">Frankliniella occidentalis</name>
    <name type="common">Western flower thrips</name>
    <name type="synonym">Euthrips occidentalis</name>
    <dbReference type="NCBI Taxonomy" id="133901"/>
    <lineage>
        <taxon>Eukaryota</taxon>
        <taxon>Metazoa</taxon>
        <taxon>Ecdysozoa</taxon>
        <taxon>Arthropoda</taxon>
        <taxon>Hexapoda</taxon>
        <taxon>Insecta</taxon>
        <taxon>Pterygota</taxon>
        <taxon>Neoptera</taxon>
        <taxon>Paraneoptera</taxon>
        <taxon>Thysanoptera</taxon>
        <taxon>Terebrantia</taxon>
        <taxon>Thripoidea</taxon>
        <taxon>Thripidae</taxon>
        <taxon>Frankliniella</taxon>
    </lineage>
</organism>
<dbReference type="GO" id="GO:0005634">
    <property type="term" value="C:nucleus"/>
    <property type="evidence" value="ECO:0007669"/>
    <property type="project" value="InterPro"/>
</dbReference>
<dbReference type="PANTHER" id="PTHR24409:SF295">
    <property type="entry name" value="AZ2-RELATED"/>
    <property type="match status" value="1"/>
</dbReference>
<keyword evidence="4 5" id="KW-0862">Zinc</keyword>
<dbReference type="GeneID" id="113204355"/>
<dbReference type="InterPro" id="IPR012934">
    <property type="entry name" value="Znf_AD"/>
</dbReference>
<dbReference type="Gene3D" id="3.30.160.60">
    <property type="entry name" value="Classic Zinc Finger"/>
    <property type="match status" value="1"/>
</dbReference>
<dbReference type="PROSITE" id="PS00028">
    <property type="entry name" value="ZINC_FINGER_C2H2_1"/>
    <property type="match status" value="3"/>
</dbReference>
<evidence type="ECO:0000256" key="1">
    <source>
        <dbReference type="ARBA" id="ARBA00022723"/>
    </source>
</evidence>
<dbReference type="KEGG" id="foc:113204355"/>
<feature type="compositionally biased region" description="Basic and acidic residues" evidence="6">
    <location>
        <begin position="195"/>
        <end position="205"/>
    </location>
</feature>
<sequence length="525" mass="58805">MSRQELCRLCLSRSDNIKIFDEENFEQLPEKISFSLNITVSVSDVRKTLCSFCKTKVNEFYLFKRKCREIEAKQIGGLVKIKSEPVESESDVSSTSKLTDAVDPFLWVPFGNPILIDDLSASLPSSVSPLGKIKIKSEKVDIENDIGIEIKKEVLKSPINPLVRSVKEENPEEDLDKSIDDLINQVVTESDSSGEDSRKSEETMKQNKSSSGGENPEEKKKSSEEGNSSEKKKDDTSSDEEKRKSLDDDSSSSFSKNVSTRGGRGRKRRGGSVRGGTSKRGRALRSGETPKTPENQPKRLTRSSTGTCPRRKIVDSSDDDGDFNGGDDPDDPEFKTAQTRSKSPTSSSSSSSDEEEPEINKKKIIKKADLSVLLQSAKQEKEEALKRQCPHCKMVYKHWVSYDDHVKNCKGPKDKDGKDKNAPEDDDKERKCVICLIMFKGTRALREHMEVHQPKKGPSHHCKICNENFTSKGGLICHNALKHRAGVTEPIIAPERKKHHCVLCNETFETSGDYICHQVLKHKKK</sequence>
<keyword evidence="3 5" id="KW-0863">Zinc-finger</keyword>
<evidence type="ECO:0000313" key="10">
    <source>
        <dbReference type="RefSeq" id="XP_026275316.1"/>
    </source>
</evidence>
<feature type="binding site" evidence="5">
    <location>
        <position position="50"/>
    </location>
    <ligand>
        <name>Zn(2+)</name>
        <dbReference type="ChEBI" id="CHEBI:29105"/>
    </ligand>
</feature>
<dbReference type="InterPro" id="IPR036236">
    <property type="entry name" value="Znf_C2H2_sf"/>
</dbReference>
<evidence type="ECO:0000256" key="3">
    <source>
        <dbReference type="ARBA" id="ARBA00022771"/>
    </source>
</evidence>